<gene>
    <name evidence="2" type="ORF">PENARI_c008G07697</name>
</gene>
<evidence type="ECO:0000313" key="2">
    <source>
        <dbReference type="EMBL" id="OGE53332.1"/>
    </source>
</evidence>
<accession>A0A1F5LJE2</accession>
<dbReference type="InterPro" id="IPR050789">
    <property type="entry name" value="Diverse_Enzym_Activities"/>
</dbReference>
<dbReference type="RefSeq" id="XP_022488770.1">
    <property type="nucleotide sequence ID" value="XM_022631522.1"/>
</dbReference>
<dbReference type="EMBL" id="LXJU01000008">
    <property type="protein sequence ID" value="OGE53332.1"/>
    <property type="molecule type" value="Genomic_DNA"/>
</dbReference>
<dbReference type="Pfam" id="PF00144">
    <property type="entry name" value="Beta-lactamase"/>
    <property type="match status" value="1"/>
</dbReference>
<feature type="domain" description="Beta-lactamase-related" evidence="1">
    <location>
        <begin position="23"/>
        <end position="392"/>
    </location>
</feature>
<evidence type="ECO:0000313" key="3">
    <source>
        <dbReference type="Proteomes" id="UP000177622"/>
    </source>
</evidence>
<dbReference type="AlphaFoldDB" id="A0A1F5LJE2"/>
<dbReference type="PANTHER" id="PTHR43283">
    <property type="entry name" value="BETA-LACTAMASE-RELATED"/>
    <property type="match status" value="1"/>
</dbReference>
<organism evidence="2 3">
    <name type="scientific">Penicillium arizonense</name>
    <dbReference type="NCBI Taxonomy" id="1835702"/>
    <lineage>
        <taxon>Eukaryota</taxon>
        <taxon>Fungi</taxon>
        <taxon>Dikarya</taxon>
        <taxon>Ascomycota</taxon>
        <taxon>Pezizomycotina</taxon>
        <taxon>Eurotiomycetes</taxon>
        <taxon>Eurotiomycetidae</taxon>
        <taxon>Eurotiales</taxon>
        <taxon>Aspergillaceae</taxon>
        <taxon>Penicillium</taxon>
    </lineage>
</organism>
<comment type="caution">
    <text evidence="2">The sequence shown here is derived from an EMBL/GenBank/DDBJ whole genome shotgun (WGS) entry which is preliminary data.</text>
</comment>
<dbReference type="GeneID" id="34576256"/>
<name>A0A1F5LJE2_PENAI</name>
<protein>
    <recommendedName>
        <fullName evidence="1">Beta-lactamase-related domain-containing protein</fullName>
    </recommendedName>
</protein>
<dbReference type="Proteomes" id="UP000177622">
    <property type="component" value="Unassembled WGS sequence"/>
</dbReference>
<dbReference type="PANTHER" id="PTHR43283:SF3">
    <property type="entry name" value="BETA-LACTAMASE FAMILY PROTEIN (AFU_ORTHOLOGUE AFUA_5G07500)"/>
    <property type="match status" value="1"/>
</dbReference>
<dbReference type="SUPFAM" id="SSF56601">
    <property type="entry name" value="beta-lactamase/transpeptidase-like"/>
    <property type="match status" value="1"/>
</dbReference>
<dbReference type="InterPro" id="IPR001466">
    <property type="entry name" value="Beta-lactam-related"/>
</dbReference>
<dbReference type="STRING" id="1835702.A0A1F5LJE2"/>
<sequence>MGILPVTTLEALKSRIDSACVDPDNGLPGVAAAVVGKDGKLLFSHAGGQRGHGSPEPLATDSVFWIASCTKLITGIACMQLVEQGQLSLDNANELEHICPELKDVKVLQEDGTLVEKARGITLRMLLTHTAGFGYAFMNTKLRDSSRPIGFDEFSGYFSDFKQPLVHQPGEAWEYGVNIDWVGVVIERVTKKTLNEYFHQHIFEPLGLTQISMIPTSAMKEKLAYMHQRDSTGRISSRDHLLRRPLTVENKSDVESLFNSGGAGCFSTPQDYCQILAILLNDGTSPSTGSQLLKKDTVDEMFRDQIANLPPLSEKYIPDAKPDLTNSGTGLHPTVAGDRQGWGLTFLLSGGLTGRSVRTAQWSGLPNLYWWCDRDNGLAGMVCAQILPFGDAQVHQLYQDIEAGVYKGLASA</sequence>
<proteinExistence type="predicted"/>
<evidence type="ECO:0000259" key="1">
    <source>
        <dbReference type="Pfam" id="PF00144"/>
    </source>
</evidence>
<keyword evidence="3" id="KW-1185">Reference proteome</keyword>
<reference evidence="2 3" key="1">
    <citation type="journal article" date="2016" name="Sci. Rep.">
        <title>Penicillium arizonense, a new, genome sequenced fungal species, reveals a high chemical diversity in secreted metabolites.</title>
        <authorList>
            <person name="Grijseels S."/>
            <person name="Nielsen J.C."/>
            <person name="Randelovic M."/>
            <person name="Nielsen J."/>
            <person name="Nielsen K.F."/>
            <person name="Workman M."/>
            <person name="Frisvad J.C."/>
        </authorList>
    </citation>
    <scope>NUCLEOTIDE SEQUENCE [LARGE SCALE GENOMIC DNA]</scope>
    <source>
        <strain evidence="2 3">CBS 141311</strain>
    </source>
</reference>
<dbReference type="InterPro" id="IPR012338">
    <property type="entry name" value="Beta-lactam/transpept-like"/>
</dbReference>
<dbReference type="OrthoDB" id="428260at2759"/>
<dbReference type="Gene3D" id="3.40.710.10">
    <property type="entry name" value="DD-peptidase/beta-lactamase superfamily"/>
    <property type="match status" value="1"/>
</dbReference>